<comment type="function">
    <text evidence="9">Catalyzes the ATP-dependent amination of UTP to CTP with either L-glutamine or ammonia as the source of nitrogen.</text>
</comment>
<feature type="domain" description="Glutamine amidotransferase" evidence="11">
    <location>
        <begin position="502"/>
        <end position="601"/>
    </location>
</feature>
<dbReference type="Pfam" id="PF06418">
    <property type="entry name" value="CTP_synth_N"/>
    <property type="match status" value="1"/>
</dbReference>
<evidence type="ECO:0000313" key="14">
    <source>
        <dbReference type="Proteomes" id="UP000078546"/>
    </source>
</evidence>
<feature type="domain" description="Glutamine amidotransferase" evidence="11">
    <location>
        <begin position="746"/>
        <end position="848"/>
    </location>
</feature>
<dbReference type="SUPFAM" id="SSF52540">
    <property type="entry name" value="P-loop containing nucleoside triphosphate hydrolases"/>
    <property type="match status" value="1"/>
</dbReference>
<dbReference type="FunFam" id="3.40.50.300:FF:000207">
    <property type="entry name" value="CTP synthase"/>
    <property type="match status" value="1"/>
</dbReference>
<dbReference type="AlphaFoldDB" id="A0A1A8WXP8"/>
<dbReference type="EC" id="6.3.4.2" evidence="9"/>
<evidence type="ECO:0000256" key="9">
    <source>
        <dbReference type="RuleBase" id="RU810713"/>
    </source>
</evidence>
<dbReference type="Gene3D" id="3.40.50.880">
    <property type="match status" value="2"/>
</dbReference>
<comment type="similarity">
    <text evidence="2 9">Belongs to the CTP synthase family.</text>
</comment>
<evidence type="ECO:0000256" key="10">
    <source>
        <dbReference type="SAM" id="MobiDB-lite"/>
    </source>
</evidence>
<evidence type="ECO:0000256" key="2">
    <source>
        <dbReference type="ARBA" id="ARBA00007533"/>
    </source>
</evidence>
<dbReference type="GO" id="GO:0019856">
    <property type="term" value="P:pyrimidine nucleobase biosynthetic process"/>
    <property type="evidence" value="ECO:0007669"/>
    <property type="project" value="TreeGrafter"/>
</dbReference>
<dbReference type="NCBIfam" id="NF003792">
    <property type="entry name" value="PRK05380.1"/>
    <property type="match status" value="1"/>
</dbReference>
<comment type="pathway">
    <text evidence="1 9">Pyrimidine metabolism; CTP biosynthesis via de novo pathway; CTP from UDP: step 2/2.</text>
</comment>
<dbReference type="Proteomes" id="UP000078546">
    <property type="component" value="Unassembled WGS sequence"/>
</dbReference>
<dbReference type="GO" id="GO:0042802">
    <property type="term" value="F:identical protein binding"/>
    <property type="evidence" value="ECO:0007669"/>
    <property type="project" value="TreeGrafter"/>
</dbReference>
<keyword evidence="6 9" id="KW-0315">Glutamine amidotransferase</keyword>
<sequence length="935" mass="107613">MPLVVTPFRKSKKRTLHPDTQTFRILKKKKKRAISFSCSYTLPFEDIENRRRINEKLISFFLRKKAHDISTFSFYTEMDTTEGENMITKYIIVTGGNMSGLGKGTAMSSMGVLLLTKNILLTTIKIDPYLNIDAGTMSPYEHGEVYVLEDGGEVDLDLGNYERFLNIKLSYKNNITSGKIYEEVIRKERKGEYLGKTVQVVPHVTDVIQKWIKNVIDDNVKKMKKEYKIVSLNKIPCICLIEVGGTVGDIESAVYLEALQQLINNVNSDDVCLCHLSYVPIIGNLREQKTKPAQHSVKILREAGLKPDFIFCRCEEPLTDEAIQKISLFSQVKKEHVISLHDTSNVYKVPLILEHQNFSINVLRKLNLQNIVLKNKVQITPYSFNTWKQLSDRYESSNECVVIGIVGKYTASNDTYLSIISSLVHACIECGFKLVIKYINSSHLSMKKKNKKKNIDLKRKARKYSYDTFLKVNTTQKHLFVDDTTSDEDYDRKRRIKYEHAWDTLKSVDGVLVPGGFGTRGIEGKYLSSKYCRLHNIPYLGICLGMQTAVIDVTRQFLNKFANSEEFEDVLEVQSNSDDDIVHKKKREIPKRAYENVEEDVTIIHKRGKQQHITTSHVKEDEDLHNSTDTRTSLKDAPLRSEQTLDSNNEQVEVNNSYYDKMGTSHFSKNHYKEDILDKQDEVSQNEEIISPLPYQQSIDDIPKKLADPALQEKIKLMGIQDYYKSIEEIDNNNVIISMSEFKGDDNKGGTMRLGVKQSTIIDKDSLTYKSYDEATYIFERHRHRFEINPKYVPLLESVGLSFVAKDVESVRMEICEIKNLDFYVGVQFHPEFTSRPFKANPIFLAFILASKGKLKDRLNKFGNKLTSKTFPVCKDDEYDFSQRTRQTDCREGIKCPSDNEDPHEQCMLRFNIASTHLEKRVSQIVDNNKEDGKK</sequence>
<dbReference type="Gene3D" id="3.40.50.300">
    <property type="entry name" value="P-loop containing nucleotide triphosphate hydrolases"/>
    <property type="match status" value="1"/>
</dbReference>
<dbReference type="InterPro" id="IPR017926">
    <property type="entry name" value="GATASE"/>
</dbReference>
<evidence type="ECO:0000313" key="13">
    <source>
        <dbReference type="EMBL" id="SBS97741.1"/>
    </source>
</evidence>
<gene>
    <name evidence="13" type="ORF">POVCU1_040580</name>
</gene>
<accession>A0A1A8WXP8</accession>
<proteinExistence type="inferred from homology"/>
<dbReference type="GO" id="GO:0044210">
    <property type="term" value="P:'de novo' CTP biosynthetic process"/>
    <property type="evidence" value="ECO:0007669"/>
    <property type="project" value="UniProtKB-UniRule"/>
</dbReference>
<evidence type="ECO:0000259" key="12">
    <source>
        <dbReference type="Pfam" id="PF06418"/>
    </source>
</evidence>
<feature type="domain" description="CTP synthase N-terminal" evidence="12">
    <location>
        <begin position="89"/>
        <end position="368"/>
    </location>
</feature>
<evidence type="ECO:0000256" key="5">
    <source>
        <dbReference type="ARBA" id="ARBA00022840"/>
    </source>
</evidence>
<dbReference type="InterPro" id="IPR004468">
    <property type="entry name" value="CTP_synthase"/>
</dbReference>
<dbReference type="PANTHER" id="PTHR11550">
    <property type="entry name" value="CTP SYNTHASE"/>
    <property type="match status" value="1"/>
</dbReference>
<dbReference type="GO" id="GO:0005524">
    <property type="term" value="F:ATP binding"/>
    <property type="evidence" value="ECO:0007669"/>
    <property type="project" value="UniProtKB-KW"/>
</dbReference>
<dbReference type="InterPro" id="IPR029062">
    <property type="entry name" value="Class_I_gatase-like"/>
</dbReference>
<evidence type="ECO:0000256" key="3">
    <source>
        <dbReference type="ARBA" id="ARBA00022598"/>
    </source>
</evidence>
<evidence type="ECO:0000256" key="1">
    <source>
        <dbReference type="ARBA" id="ARBA00005171"/>
    </source>
</evidence>
<dbReference type="Pfam" id="PF00117">
    <property type="entry name" value="GATase"/>
    <property type="match status" value="2"/>
</dbReference>
<dbReference type="PANTHER" id="PTHR11550:SF0">
    <property type="entry name" value="CTP SYNTHASE-RELATED"/>
    <property type="match status" value="1"/>
</dbReference>
<reference evidence="14" key="1">
    <citation type="submission" date="2016-05" db="EMBL/GenBank/DDBJ databases">
        <authorList>
            <person name="Naeem Raeece"/>
        </authorList>
    </citation>
    <scope>NUCLEOTIDE SEQUENCE [LARGE SCALE GENOMIC DNA]</scope>
</reference>
<dbReference type="CDD" id="cd03113">
    <property type="entry name" value="CTPS_N"/>
    <property type="match status" value="1"/>
</dbReference>
<evidence type="ECO:0000256" key="7">
    <source>
        <dbReference type="ARBA" id="ARBA00022975"/>
    </source>
</evidence>
<dbReference type="InterPro" id="IPR017456">
    <property type="entry name" value="CTP_synthase_N"/>
</dbReference>
<comment type="catalytic activity">
    <reaction evidence="8 9">
        <text>UTP + L-glutamine + ATP + H2O = CTP + L-glutamate + ADP + phosphate + 2 H(+)</text>
        <dbReference type="Rhea" id="RHEA:26426"/>
        <dbReference type="ChEBI" id="CHEBI:15377"/>
        <dbReference type="ChEBI" id="CHEBI:15378"/>
        <dbReference type="ChEBI" id="CHEBI:29985"/>
        <dbReference type="ChEBI" id="CHEBI:30616"/>
        <dbReference type="ChEBI" id="CHEBI:37563"/>
        <dbReference type="ChEBI" id="CHEBI:43474"/>
        <dbReference type="ChEBI" id="CHEBI:46398"/>
        <dbReference type="ChEBI" id="CHEBI:58359"/>
        <dbReference type="ChEBI" id="CHEBI:456216"/>
        <dbReference type="EC" id="6.3.4.2"/>
    </reaction>
</comment>
<dbReference type="EMBL" id="FLQV01000747">
    <property type="protein sequence ID" value="SBS97741.1"/>
    <property type="molecule type" value="Genomic_DNA"/>
</dbReference>
<feature type="region of interest" description="Disordered" evidence="10">
    <location>
        <begin position="608"/>
        <end position="636"/>
    </location>
</feature>
<dbReference type="InterPro" id="IPR027417">
    <property type="entry name" value="P-loop_NTPase"/>
</dbReference>
<name>A0A1A8WXP8_PLAOA</name>
<keyword evidence="3 9" id="KW-0436">Ligase</keyword>
<dbReference type="InterPro" id="IPR033828">
    <property type="entry name" value="GATase1_CTP_Synthase"/>
</dbReference>
<dbReference type="GO" id="GO:0003883">
    <property type="term" value="F:CTP synthase activity"/>
    <property type="evidence" value="ECO:0007669"/>
    <property type="project" value="UniProtKB-UniRule"/>
</dbReference>
<dbReference type="SUPFAM" id="SSF52317">
    <property type="entry name" value="Class I glutamine amidotransferase-like"/>
    <property type="match status" value="2"/>
</dbReference>
<keyword evidence="4 9" id="KW-0547">Nucleotide-binding</keyword>
<keyword evidence="7 9" id="KW-0665">Pyrimidine biosynthesis</keyword>
<dbReference type="CDD" id="cd01746">
    <property type="entry name" value="GATase1_CTP_Synthase"/>
    <property type="match status" value="1"/>
</dbReference>
<evidence type="ECO:0000256" key="4">
    <source>
        <dbReference type="ARBA" id="ARBA00022741"/>
    </source>
</evidence>
<protein>
    <recommendedName>
        <fullName evidence="9">CTP synthase</fullName>
        <ecNumber evidence="9">6.3.4.2</ecNumber>
    </recommendedName>
    <alternativeName>
        <fullName evidence="9">UTP--ammonia ligase</fullName>
    </alternativeName>
</protein>
<evidence type="ECO:0000256" key="6">
    <source>
        <dbReference type="ARBA" id="ARBA00022962"/>
    </source>
</evidence>
<dbReference type="UniPathway" id="UPA00159">
    <property type="reaction ID" value="UER00277"/>
</dbReference>
<keyword evidence="5 9" id="KW-0067">ATP-binding</keyword>
<organism evidence="13 14">
    <name type="scientific">Plasmodium ovale curtisi</name>
    <dbReference type="NCBI Taxonomy" id="864141"/>
    <lineage>
        <taxon>Eukaryota</taxon>
        <taxon>Sar</taxon>
        <taxon>Alveolata</taxon>
        <taxon>Apicomplexa</taxon>
        <taxon>Aconoidasida</taxon>
        <taxon>Haemosporida</taxon>
        <taxon>Plasmodiidae</taxon>
        <taxon>Plasmodium</taxon>
        <taxon>Plasmodium (Plasmodium)</taxon>
    </lineage>
</organism>
<evidence type="ECO:0000259" key="11">
    <source>
        <dbReference type="Pfam" id="PF00117"/>
    </source>
</evidence>
<evidence type="ECO:0000256" key="8">
    <source>
        <dbReference type="ARBA" id="ARBA00047781"/>
    </source>
</evidence>
<feature type="compositionally biased region" description="Basic and acidic residues" evidence="10">
    <location>
        <begin position="617"/>
        <end position="636"/>
    </location>
</feature>